<gene>
    <name evidence="7" type="ORF">E6H05_00685</name>
</gene>
<reference evidence="7 8" key="1">
    <citation type="journal article" date="2019" name="Nat. Microbiol.">
        <title>Mediterranean grassland soil C-N compound turnover is dependent on rainfall and depth, and is mediated by genomically divergent microorganisms.</title>
        <authorList>
            <person name="Diamond S."/>
            <person name="Andeer P.F."/>
            <person name="Li Z."/>
            <person name="Crits-Christoph A."/>
            <person name="Burstein D."/>
            <person name="Anantharaman K."/>
            <person name="Lane K.R."/>
            <person name="Thomas B.C."/>
            <person name="Pan C."/>
            <person name="Northen T.R."/>
            <person name="Banfield J.F."/>
        </authorList>
    </citation>
    <scope>NUCLEOTIDE SEQUENCE [LARGE SCALE GENOMIC DNA]</scope>
    <source>
        <strain evidence="7">NP_8</strain>
    </source>
</reference>
<dbReference type="SUPFAM" id="SSF52540">
    <property type="entry name" value="P-loop containing nucleoside triphosphate hydrolases"/>
    <property type="match status" value="1"/>
</dbReference>
<dbReference type="Pfam" id="PF01926">
    <property type="entry name" value="MMR_HSR1"/>
    <property type="match status" value="1"/>
</dbReference>
<dbReference type="SUPFAM" id="SSF81271">
    <property type="entry name" value="TGS-like"/>
    <property type="match status" value="1"/>
</dbReference>
<dbReference type="GO" id="GO:0003924">
    <property type="term" value="F:GTPase activity"/>
    <property type="evidence" value="ECO:0007669"/>
    <property type="project" value="InterPro"/>
</dbReference>
<dbReference type="PRINTS" id="PR00326">
    <property type="entry name" value="GTP1OBG"/>
</dbReference>
<feature type="domain" description="OBG-type G" evidence="5">
    <location>
        <begin position="81"/>
        <end position="135"/>
    </location>
</feature>
<protein>
    <submittedName>
        <fullName evidence="7">TGS domain-containing protein</fullName>
    </submittedName>
</protein>
<feature type="domain" description="TGS" evidence="6">
    <location>
        <begin position="249"/>
        <end position="323"/>
    </location>
</feature>
<evidence type="ECO:0000313" key="8">
    <source>
        <dbReference type="Proteomes" id="UP000318834"/>
    </source>
</evidence>
<accession>A0A537J0Y4</accession>
<evidence type="ECO:0000259" key="6">
    <source>
        <dbReference type="PROSITE" id="PS51880"/>
    </source>
</evidence>
<name>A0A537J0Y4_9BACT</name>
<dbReference type="CDD" id="cd01666">
    <property type="entry name" value="TGS_DRG"/>
    <property type="match status" value="1"/>
</dbReference>
<feature type="coiled-coil region" evidence="4">
    <location>
        <begin position="39"/>
        <end position="66"/>
    </location>
</feature>
<evidence type="ECO:0000256" key="3">
    <source>
        <dbReference type="ARBA" id="ARBA00023134"/>
    </source>
</evidence>
<evidence type="ECO:0000259" key="5">
    <source>
        <dbReference type="PROSITE" id="PS51710"/>
    </source>
</evidence>
<evidence type="ECO:0000313" key="7">
    <source>
        <dbReference type="EMBL" id="TMI77187.1"/>
    </source>
</evidence>
<dbReference type="InterPro" id="IPR012675">
    <property type="entry name" value="Beta-grasp_dom_sf"/>
</dbReference>
<dbReference type="EMBL" id="VBAP01000005">
    <property type="protein sequence ID" value="TMI77187.1"/>
    <property type="molecule type" value="Genomic_DNA"/>
</dbReference>
<dbReference type="Pfam" id="PF02824">
    <property type="entry name" value="TGS"/>
    <property type="match status" value="1"/>
</dbReference>
<dbReference type="Gene3D" id="3.40.50.300">
    <property type="entry name" value="P-loop containing nucleotide triphosphate hydrolases"/>
    <property type="match status" value="1"/>
</dbReference>
<dbReference type="InterPro" id="IPR004095">
    <property type="entry name" value="TGS"/>
</dbReference>
<dbReference type="PROSITE" id="PS51710">
    <property type="entry name" value="G_OBG"/>
    <property type="match status" value="1"/>
</dbReference>
<keyword evidence="4" id="KW-0175">Coiled coil</keyword>
<evidence type="ECO:0000256" key="4">
    <source>
        <dbReference type="SAM" id="Coils"/>
    </source>
</evidence>
<dbReference type="InterPro" id="IPR005225">
    <property type="entry name" value="Small_GTP-bd"/>
</dbReference>
<dbReference type="InterPro" id="IPR045001">
    <property type="entry name" value="DRG"/>
</dbReference>
<dbReference type="NCBIfam" id="TIGR00231">
    <property type="entry name" value="small_GTP"/>
    <property type="match status" value="1"/>
</dbReference>
<dbReference type="Proteomes" id="UP000318834">
    <property type="component" value="Unassembled WGS sequence"/>
</dbReference>
<dbReference type="InterPro" id="IPR027417">
    <property type="entry name" value="P-loop_NTPase"/>
</dbReference>
<sequence>MPANLTPQYLEADRKFKTATTPQDKLQALEEMLATIPKHKGTEKMQADLKRRIAKLRDQMQQRKGAARGRPSFHVDKEGAGQIALVGAPNVGKSTLLRALTNAQPEIADYPFTTRVPLPGMMTYENVQVQLVDLPPITAEVSEGWLFAIIRTADAAALVVDLSTDDFLVQTEQVQAGLGQTKLAIAAVPREPNEKPGLVVANKLDVAGAAARLQRFREFIGDRMAVFPVSATYGTGVEDLRRALFGLLGVIRVYSKPPGRKADNSTPFILRRGATVLDAAEAIHKDFVARLKYARLWGKDEYQGQMVGREHVLEDGDVLELHA</sequence>
<keyword evidence="3" id="KW-0342">GTP-binding</keyword>
<proteinExistence type="predicted"/>
<dbReference type="InterPro" id="IPR012676">
    <property type="entry name" value="TGS-like"/>
</dbReference>
<dbReference type="PANTHER" id="PTHR43127">
    <property type="entry name" value="DEVELOPMENTALLY-REGULATED GTP-BINDING PROTEIN 2"/>
    <property type="match status" value="1"/>
</dbReference>
<dbReference type="PROSITE" id="PS51880">
    <property type="entry name" value="TGS"/>
    <property type="match status" value="1"/>
</dbReference>
<evidence type="ECO:0000256" key="2">
    <source>
        <dbReference type="ARBA" id="ARBA00022842"/>
    </source>
</evidence>
<dbReference type="AlphaFoldDB" id="A0A537J0Y4"/>
<dbReference type="InterPro" id="IPR031167">
    <property type="entry name" value="G_OBG"/>
</dbReference>
<organism evidence="7 8">
    <name type="scientific">Candidatus Segetimicrobium genomatis</name>
    <dbReference type="NCBI Taxonomy" id="2569760"/>
    <lineage>
        <taxon>Bacteria</taxon>
        <taxon>Bacillati</taxon>
        <taxon>Candidatus Sysuimicrobiota</taxon>
        <taxon>Candidatus Sysuimicrobiia</taxon>
        <taxon>Candidatus Sysuimicrobiales</taxon>
        <taxon>Candidatus Segetimicrobiaceae</taxon>
        <taxon>Candidatus Segetimicrobium</taxon>
    </lineage>
</organism>
<evidence type="ECO:0000256" key="1">
    <source>
        <dbReference type="ARBA" id="ARBA00022741"/>
    </source>
</evidence>
<dbReference type="InterPro" id="IPR006073">
    <property type="entry name" value="GTP-bd"/>
</dbReference>
<dbReference type="GO" id="GO:0005525">
    <property type="term" value="F:GTP binding"/>
    <property type="evidence" value="ECO:0007669"/>
    <property type="project" value="UniProtKB-KW"/>
</dbReference>
<dbReference type="Gene3D" id="3.10.20.30">
    <property type="match status" value="1"/>
</dbReference>
<keyword evidence="2" id="KW-0460">Magnesium</keyword>
<keyword evidence="1" id="KW-0547">Nucleotide-binding</keyword>
<comment type="caution">
    <text evidence="7">The sequence shown here is derived from an EMBL/GenBank/DDBJ whole genome shotgun (WGS) entry which is preliminary data.</text>
</comment>